<accession>A0A1E5UE87</accession>
<dbReference type="EMBL" id="MKGI01000045">
    <property type="protein sequence ID" value="OEL11190.1"/>
    <property type="molecule type" value="Genomic_DNA"/>
</dbReference>
<dbReference type="SUPFAM" id="SSF51445">
    <property type="entry name" value="(Trans)glycosidases"/>
    <property type="match status" value="1"/>
</dbReference>
<dbReference type="Pfam" id="PF13802">
    <property type="entry name" value="Gal_mutarotas_2"/>
    <property type="match status" value="1"/>
</dbReference>
<dbReference type="InterPro" id="IPR011013">
    <property type="entry name" value="Gal_mutarotase_sf_dom"/>
</dbReference>
<dbReference type="OrthoDB" id="176168at2"/>
<dbReference type="Gene3D" id="2.60.40.1760">
    <property type="entry name" value="glycosyl hydrolase (family 31)"/>
    <property type="match status" value="1"/>
</dbReference>
<dbReference type="SUPFAM" id="SSF51011">
    <property type="entry name" value="Glycosyl hydrolase domain"/>
    <property type="match status" value="1"/>
</dbReference>
<dbReference type="InterPro" id="IPR000322">
    <property type="entry name" value="Glyco_hydro_31_TIM"/>
</dbReference>
<name>A0A1E5UE87_9FLAO</name>
<dbReference type="InterPro" id="IPR033403">
    <property type="entry name" value="DUF5110"/>
</dbReference>
<evidence type="ECO:0000259" key="5">
    <source>
        <dbReference type="Pfam" id="PF13802"/>
    </source>
</evidence>
<dbReference type="InterPro" id="IPR013780">
    <property type="entry name" value="Glyco_hydro_b"/>
</dbReference>
<dbReference type="InterPro" id="IPR017853">
    <property type="entry name" value="GH"/>
</dbReference>
<dbReference type="Pfam" id="PF17137">
    <property type="entry name" value="DUF5110"/>
    <property type="match status" value="1"/>
</dbReference>
<evidence type="ECO:0000256" key="3">
    <source>
        <dbReference type="SAM" id="SignalP"/>
    </source>
</evidence>
<dbReference type="Gene3D" id="2.60.40.1180">
    <property type="entry name" value="Golgi alpha-mannosidase II"/>
    <property type="match status" value="2"/>
</dbReference>
<dbReference type="SUPFAM" id="SSF74650">
    <property type="entry name" value="Galactose mutarotase-like"/>
    <property type="match status" value="1"/>
</dbReference>
<comment type="caution">
    <text evidence="8">The sequence shown here is derived from an EMBL/GenBank/DDBJ whole genome shotgun (WGS) entry which is preliminary data.</text>
</comment>
<feature type="domain" description="Glycoside hydrolase family 31 N-terminal" evidence="5">
    <location>
        <begin position="45"/>
        <end position="211"/>
    </location>
</feature>
<sequence length="803" mass="92069">MKHLFKFLLLFFATSLFAQNNQRFFQKIEFKNNTAEISVNDGLYQVKFYSPEMVETAFIPKNQTLAENSHAVILSPKSVKYNFRETRGFAWIETSGITVKIQKLPFQISYYKGDELLISEKNGYGTYENGEINNHPQNFETLNFNLSPDEVLYGVGARALGMNRRGNRLMLYNRAHYGYETKSELLNYTMPIVVSSKKYLIHFDNAPIGYLDLDSKKDNSLTYETVSGRKVYQVISGNSWEDLVKNYTNLTGKQPMLPRWSLGNFSSRFGYHTQQQTVETIEKFRAENIPVDAIILDLYWFGKSIQGTLGNFAWDKDNFPKPQQMIDDLRKNNVETILITEPFVVNTSSRYQEALDKDILAKNNDGKAFMYDFYFGHTGLIDIYCQKGNSWFKNIYKDLLNQGVTGIWGDLGEPEVHPSTILHGNGKNGDQVHNIYGMDWAKLVKESFAETSPNARPFILMRAGYSGAQRNGLVPWSGDVSRSWGGLQSQPDISLQMGLQGIAFMHSDLGGFAGKNEDDELYARWLQYGVFNPIYRPHADENVPSEPVYRSEKAKNLAKKAIELRYALLPYNYNLVFENHKNGTPLMRPLFFEEPENQKLYTYNTAYFWGKDFLISPILNKGQKEQSIYFPKNSDWVNFYTDEKILGGTTQTFATEEDKIPTFVRAGAIIPMAKPMQSTKEYDGNTLILHYYFDEKVKETKLKLYNDDGLQNGAYEKGQFEMMEFEAKTNGKTITFELGNEVGANFSAKSKNIELVIHHVSKNPNSIKAGCKKLEYTYDSEKKTLKVNLVWDSAKESKVKIKL</sequence>
<evidence type="ECO:0000256" key="1">
    <source>
        <dbReference type="ARBA" id="ARBA00007806"/>
    </source>
</evidence>
<dbReference type="PANTHER" id="PTHR43863:SF2">
    <property type="entry name" value="MALTASE-GLUCOAMYLASE"/>
    <property type="match status" value="1"/>
</dbReference>
<feature type="domain" description="DUF5110" evidence="6">
    <location>
        <begin position="686"/>
        <end position="759"/>
    </location>
</feature>
<reference evidence="8 9" key="1">
    <citation type="submission" date="2016-09" db="EMBL/GenBank/DDBJ databases">
        <authorList>
            <person name="Capua I."/>
            <person name="De Benedictis P."/>
            <person name="Joannis T."/>
            <person name="Lombin L.H."/>
            <person name="Cattoli G."/>
        </authorList>
    </citation>
    <scope>NUCLEOTIDE SEQUENCE [LARGE SCALE GENOMIC DNA]</scope>
    <source>
        <strain evidence="8 9">NRS-1</strain>
    </source>
</reference>
<dbReference type="PATRIC" id="fig|237258.4.peg.2467"/>
<feature type="domain" description="Glycosyl hydrolase family 31 C-terminal" evidence="7">
    <location>
        <begin position="583"/>
        <end position="670"/>
    </location>
</feature>
<dbReference type="Pfam" id="PF01055">
    <property type="entry name" value="Glyco_hydro_31_2nd"/>
    <property type="match status" value="1"/>
</dbReference>
<dbReference type="InterPro" id="IPR025887">
    <property type="entry name" value="Glyco_hydro_31_N_dom"/>
</dbReference>
<evidence type="ECO:0000313" key="9">
    <source>
        <dbReference type="Proteomes" id="UP000095601"/>
    </source>
</evidence>
<dbReference type="PANTHER" id="PTHR43863">
    <property type="entry name" value="HYDROLASE, PUTATIVE (AFU_ORTHOLOGUE AFUA_1G03140)-RELATED"/>
    <property type="match status" value="1"/>
</dbReference>
<evidence type="ECO:0000259" key="7">
    <source>
        <dbReference type="Pfam" id="PF21365"/>
    </source>
</evidence>
<dbReference type="AlphaFoldDB" id="A0A1E5UE87"/>
<proteinExistence type="inferred from homology"/>
<dbReference type="GO" id="GO:0005975">
    <property type="term" value="P:carbohydrate metabolic process"/>
    <property type="evidence" value="ECO:0007669"/>
    <property type="project" value="InterPro"/>
</dbReference>
<feature type="chain" id="PRO_5009186879" evidence="3">
    <location>
        <begin position="19"/>
        <end position="803"/>
    </location>
</feature>
<dbReference type="KEGG" id="cnr:EB819_09025"/>
<evidence type="ECO:0000313" key="8">
    <source>
        <dbReference type="EMBL" id="OEL11190.1"/>
    </source>
</evidence>
<dbReference type="InterPro" id="IPR048395">
    <property type="entry name" value="Glyco_hydro_31_C"/>
</dbReference>
<keyword evidence="2 8" id="KW-0326">Glycosidase</keyword>
<dbReference type="RefSeq" id="WP_069798553.1">
    <property type="nucleotide sequence ID" value="NZ_CP034157.1"/>
</dbReference>
<organism evidence="8 9">
    <name type="scientific">Cloacibacterium normanense</name>
    <dbReference type="NCBI Taxonomy" id="237258"/>
    <lineage>
        <taxon>Bacteria</taxon>
        <taxon>Pseudomonadati</taxon>
        <taxon>Bacteroidota</taxon>
        <taxon>Flavobacteriia</taxon>
        <taxon>Flavobacteriales</taxon>
        <taxon>Weeksellaceae</taxon>
    </lineage>
</organism>
<evidence type="ECO:0000259" key="6">
    <source>
        <dbReference type="Pfam" id="PF17137"/>
    </source>
</evidence>
<dbReference type="Proteomes" id="UP000095601">
    <property type="component" value="Unassembled WGS sequence"/>
</dbReference>
<evidence type="ECO:0000259" key="4">
    <source>
        <dbReference type="Pfam" id="PF01055"/>
    </source>
</evidence>
<gene>
    <name evidence="8" type="primary">agd31B</name>
    <name evidence="8" type="ORF">BHF72_2306</name>
</gene>
<dbReference type="GO" id="GO:0030246">
    <property type="term" value="F:carbohydrate binding"/>
    <property type="evidence" value="ECO:0007669"/>
    <property type="project" value="InterPro"/>
</dbReference>
<protein>
    <submittedName>
        <fullName evidence="8">Alpha-glucosidase, putative, adg31B</fullName>
        <ecNumber evidence="8">3.2.1.20</ecNumber>
    </submittedName>
</protein>
<feature type="signal peptide" evidence="3">
    <location>
        <begin position="1"/>
        <end position="18"/>
    </location>
</feature>
<dbReference type="STRING" id="237258.SAMN04489756_12010"/>
<dbReference type="Pfam" id="PF21365">
    <property type="entry name" value="Glyco_hydro_31_3rd"/>
    <property type="match status" value="1"/>
</dbReference>
<dbReference type="Gene3D" id="3.20.20.80">
    <property type="entry name" value="Glycosidases"/>
    <property type="match status" value="1"/>
</dbReference>
<comment type="similarity">
    <text evidence="1 2">Belongs to the glycosyl hydrolase 31 family.</text>
</comment>
<dbReference type="CDD" id="cd14752">
    <property type="entry name" value="GH31_N"/>
    <property type="match status" value="1"/>
</dbReference>
<feature type="domain" description="Glycoside hydrolase family 31 TIM barrel" evidence="4">
    <location>
        <begin position="255"/>
        <end position="575"/>
    </location>
</feature>
<evidence type="ECO:0000256" key="2">
    <source>
        <dbReference type="RuleBase" id="RU361185"/>
    </source>
</evidence>
<keyword evidence="3" id="KW-0732">Signal</keyword>
<keyword evidence="9" id="KW-1185">Reference proteome</keyword>
<keyword evidence="2 8" id="KW-0378">Hydrolase</keyword>
<dbReference type="InterPro" id="IPR051816">
    <property type="entry name" value="Glycosyl_Hydrolase_31"/>
</dbReference>
<dbReference type="EC" id="3.2.1.20" evidence="8"/>
<dbReference type="GO" id="GO:0004558">
    <property type="term" value="F:alpha-1,4-glucosidase activity"/>
    <property type="evidence" value="ECO:0007669"/>
    <property type="project" value="UniProtKB-EC"/>
</dbReference>